<evidence type="ECO:0000256" key="11">
    <source>
        <dbReference type="ARBA" id="ARBA00022968"/>
    </source>
</evidence>
<evidence type="ECO:0000256" key="25">
    <source>
        <dbReference type="PIRSR" id="PIRSR607754-3"/>
    </source>
</evidence>
<name>A0A6F9DLL3_9ASCI</name>
<keyword evidence="16" id="KW-0325">Glycoprotein</keyword>
<dbReference type="GO" id="GO:0000139">
    <property type="term" value="C:Golgi membrane"/>
    <property type="evidence" value="ECO:0007669"/>
    <property type="project" value="UniProtKB-SubCell"/>
</dbReference>
<feature type="binding site" evidence="23">
    <location>
        <begin position="117"/>
        <end position="121"/>
    </location>
    <ligand>
        <name>substrate</name>
    </ligand>
</feature>
<dbReference type="GO" id="GO:0006487">
    <property type="term" value="P:protein N-linked glycosylation"/>
    <property type="evidence" value="ECO:0007669"/>
    <property type="project" value="TreeGrafter"/>
</dbReference>
<organism evidence="26">
    <name type="scientific">Phallusia mammillata</name>
    <dbReference type="NCBI Taxonomy" id="59560"/>
    <lineage>
        <taxon>Eukaryota</taxon>
        <taxon>Metazoa</taxon>
        <taxon>Chordata</taxon>
        <taxon>Tunicata</taxon>
        <taxon>Ascidiacea</taxon>
        <taxon>Phlebobranchia</taxon>
        <taxon>Ascidiidae</taxon>
        <taxon>Phallusia</taxon>
    </lineage>
</organism>
<dbReference type="PANTHER" id="PTHR12871">
    <property type="entry name" value="BETA-1,2-N-ACETYLGLUCOSAMINYLTRANSFERASE II"/>
    <property type="match status" value="1"/>
</dbReference>
<keyword evidence="10 24" id="KW-0479">Metal-binding</keyword>
<accession>A0A6F9DLL3</accession>
<evidence type="ECO:0000256" key="12">
    <source>
        <dbReference type="ARBA" id="ARBA00022989"/>
    </source>
</evidence>
<evidence type="ECO:0000256" key="14">
    <source>
        <dbReference type="ARBA" id="ARBA00023136"/>
    </source>
</evidence>
<feature type="binding site" evidence="24">
    <location>
        <position position="367"/>
    </location>
    <ligand>
        <name>Mn(2+)</name>
        <dbReference type="ChEBI" id="CHEBI:29035"/>
    </ligand>
</feature>
<dbReference type="UniPathway" id="UPA00378"/>
<evidence type="ECO:0000256" key="15">
    <source>
        <dbReference type="ARBA" id="ARBA00023157"/>
    </source>
</evidence>
<keyword evidence="17 24" id="KW-0464">Manganese</keyword>
<feature type="binding site" evidence="24">
    <location>
        <position position="255"/>
    </location>
    <ligand>
        <name>Mn(2+)</name>
        <dbReference type="ChEBI" id="CHEBI:29035"/>
    </ligand>
</feature>
<gene>
    <name evidence="26" type="primary">Mgat2</name>
</gene>
<evidence type="ECO:0000256" key="2">
    <source>
        <dbReference type="ARBA" id="ARBA00004323"/>
    </source>
</evidence>
<dbReference type="GO" id="GO:0005795">
    <property type="term" value="C:Golgi stack"/>
    <property type="evidence" value="ECO:0007669"/>
    <property type="project" value="InterPro"/>
</dbReference>
<keyword evidence="14" id="KW-0472">Membrane</keyword>
<evidence type="ECO:0000256" key="16">
    <source>
        <dbReference type="ARBA" id="ARBA00023180"/>
    </source>
</evidence>
<evidence type="ECO:0000256" key="10">
    <source>
        <dbReference type="ARBA" id="ARBA00022723"/>
    </source>
</evidence>
<feature type="disulfide bond" evidence="25">
    <location>
        <begin position="190"/>
        <end position="204"/>
    </location>
</feature>
<comment type="cofactor">
    <cofactor evidence="1 24">
        <name>Mn(2+)</name>
        <dbReference type="ChEBI" id="CHEBI:29035"/>
    </cofactor>
</comment>
<evidence type="ECO:0000256" key="18">
    <source>
        <dbReference type="ARBA" id="ARBA00029663"/>
    </source>
</evidence>
<keyword evidence="9" id="KW-0812">Transmembrane</keyword>
<keyword evidence="11" id="KW-0735">Signal-anchor</keyword>
<comment type="catalytic activity">
    <reaction evidence="22">
        <text>an N(4)-{beta-D-GlcNAc-(1-&gt;2)-alpha-D-Man-(1-&gt;3)-[alpha-D-Man-(1-&gt;6)]-beta-D-Man-(1-&gt;4)-beta-D-GlcNAc-(1-&gt;4)-beta-D-GlcNAc}-L-asparaginyl-[protein] + UDP-N-acetyl-alpha-D-glucosamine = N(4)-{beta-D-GlcNAc-(1-&gt;2)-alpha-D-Man-(1-&gt;3)-[beta-D-GlcNAc-(1-&gt;2)-alpha-D-Man-(1-&gt;6)]-beta-D-Man-(1-&gt;4)-beta-D-GlcNAc-(1-&gt;4)-beta-D-GlcNAc}-L-asparaginyl-[protein] + UDP + H(+)</text>
        <dbReference type="Rhea" id="RHEA:12941"/>
        <dbReference type="Rhea" id="RHEA-COMP:13526"/>
        <dbReference type="Rhea" id="RHEA-COMP:14369"/>
        <dbReference type="ChEBI" id="CHEBI:15378"/>
        <dbReference type="ChEBI" id="CHEBI:57705"/>
        <dbReference type="ChEBI" id="CHEBI:58223"/>
        <dbReference type="ChEBI" id="CHEBI:60615"/>
        <dbReference type="ChEBI" id="CHEBI:60651"/>
        <dbReference type="EC" id="2.4.1.143"/>
    </reaction>
</comment>
<evidence type="ECO:0000256" key="17">
    <source>
        <dbReference type="ARBA" id="ARBA00023211"/>
    </source>
</evidence>
<proteinExistence type="evidence at transcript level"/>
<reference evidence="26" key="1">
    <citation type="submission" date="2020-04" db="EMBL/GenBank/DDBJ databases">
        <authorList>
            <person name="Neveu A P."/>
        </authorList>
    </citation>
    <scope>NUCLEOTIDE SEQUENCE</scope>
    <source>
        <tissue evidence="26">Whole embryo</tissue>
    </source>
</reference>
<sequence length="442" mass="50754">METMAFRRSKLKILVLCAIGITLFALYQRYGNSNNSTVRETKKQQDKVVKDEKIKVPSPVEVAPDDEIVEKSDNTMPYDKMPEEMRQYVLSQNFVQDFHNTEKYGKHTQDSIIIVVQVHDRVDFFEQLLDSLKNARGIEKATLVLSMDKFTRQNEEAIKKIDFCRYINIFFPYSMQFYPKSFPGEDPNDCQRDWSKAEALKRNCNNAEYPDLYGHYREVKFVQIKHHWMWKLHMAFSGIRAFAGNTAPVLLLEEDYYVAPDVLFSLTAALEIKEQRCSKCQTISLGNYNPPNYSNEGNHLEIKSWTSSSHNMGMVITRAFYNKLVDCTDKMCDYDDYNWDWSLQAAASTCIADGLKTMLFKATRVFHIGSCGTHHKSDCNAREEAQSAIGQFRNAQLFPDSLHIALDSSAAASSPKPNGGWGDLRDHTLCKQYKSLCETTRG</sequence>
<evidence type="ECO:0000256" key="20">
    <source>
        <dbReference type="ARBA" id="ARBA00032552"/>
    </source>
</evidence>
<dbReference type="InterPro" id="IPR029044">
    <property type="entry name" value="Nucleotide-diphossugar_trans"/>
</dbReference>
<comment type="pathway">
    <text evidence="3">Protein modification; protein glycosylation.</text>
</comment>
<feature type="binding site" evidence="23">
    <location>
        <begin position="223"/>
        <end position="227"/>
    </location>
    <ligand>
        <name>substrate</name>
    </ligand>
</feature>
<dbReference type="GO" id="GO:0008455">
    <property type="term" value="F:alpha-1,6-mannosylglycoprotein 2-beta-N-acetylglucosaminyltransferase activity"/>
    <property type="evidence" value="ECO:0007669"/>
    <property type="project" value="UniProtKB-EC"/>
</dbReference>
<dbReference type="EC" id="2.4.1.143" evidence="5"/>
<feature type="disulfide bond" evidence="25">
    <location>
        <begin position="277"/>
        <end position="280"/>
    </location>
</feature>
<evidence type="ECO:0000256" key="1">
    <source>
        <dbReference type="ARBA" id="ARBA00001936"/>
    </source>
</evidence>
<keyword evidence="8 26" id="KW-0808">Transferase</keyword>
<dbReference type="EMBL" id="LR787943">
    <property type="protein sequence ID" value="CAB3263805.1"/>
    <property type="molecule type" value="mRNA"/>
</dbReference>
<evidence type="ECO:0000256" key="6">
    <source>
        <dbReference type="ARBA" id="ARBA00014817"/>
    </source>
</evidence>
<evidence type="ECO:0000256" key="19">
    <source>
        <dbReference type="ARBA" id="ARBA00031203"/>
    </source>
</evidence>
<comment type="similarity">
    <text evidence="4">Belongs to the glycosyltransferase 16 (GT16) protein family.</text>
</comment>
<evidence type="ECO:0000256" key="22">
    <source>
        <dbReference type="ARBA" id="ARBA00093257"/>
    </source>
</evidence>
<evidence type="ECO:0000256" key="5">
    <source>
        <dbReference type="ARBA" id="ARBA00012613"/>
    </source>
</evidence>
<evidence type="ECO:0000313" key="26">
    <source>
        <dbReference type="EMBL" id="CAB3263805.1"/>
    </source>
</evidence>
<protein>
    <recommendedName>
        <fullName evidence="6">Alpha-1,6-mannosyl-glycoprotein 2-beta-N-acetylglucosaminyltransferase</fullName>
        <ecNumber evidence="5">2.4.1.143</ecNumber>
    </recommendedName>
    <alternativeName>
        <fullName evidence="21">Beta-1,2-N-acetylglucosaminyltransferase II</fullName>
    </alternativeName>
    <alternativeName>
        <fullName evidence="20">GlcNAc-T II</fullName>
    </alternativeName>
    <alternativeName>
        <fullName evidence="19">Mannoside acetylglucosaminyltransferase 2</fullName>
    </alternativeName>
    <alternativeName>
        <fullName evidence="18">N-glycosyl-oligosaccharide-glycoprotein N-acetylglucosaminyltransferase II</fullName>
    </alternativeName>
</protein>
<keyword evidence="7 26" id="KW-0328">Glycosyltransferase</keyword>
<dbReference type="Gene3D" id="3.90.550.10">
    <property type="entry name" value="Spore Coat Polysaccharide Biosynthesis Protein SpsA, Chain A"/>
    <property type="match status" value="1"/>
</dbReference>
<evidence type="ECO:0000256" key="23">
    <source>
        <dbReference type="PIRSR" id="PIRSR607754-1"/>
    </source>
</evidence>
<evidence type="ECO:0000256" key="24">
    <source>
        <dbReference type="PIRSR" id="PIRSR607754-2"/>
    </source>
</evidence>
<keyword evidence="15 25" id="KW-1015">Disulfide bond</keyword>
<feature type="binding site" evidence="23">
    <location>
        <position position="148"/>
    </location>
    <ligand>
        <name>substrate</name>
    </ligand>
</feature>
<keyword evidence="13" id="KW-0333">Golgi apparatus</keyword>
<evidence type="ECO:0000256" key="8">
    <source>
        <dbReference type="ARBA" id="ARBA00022679"/>
    </source>
</evidence>
<feature type="disulfide bond" evidence="25">
    <location>
        <begin position="327"/>
        <end position="350"/>
    </location>
</feature>
<dbReference type="AlphaFoldDB" id="A0A6F9DLL3"/>
<evidence type="ECO:0000256" key="13">
    <source>
        <dbReference type="ARBA" id="ARBA00023034"/>
    </source>
</evidence>
<feature type="disulfide bond" evidence="25">
    <location>
        <begin position="371"/>
        <end position="379"/>
    </location>
</feature>
<evidence type="ECO:0000256" key="4">
    <source>
        <dbReference type="ARBA" id="ARBA00011011"/>
    </source>
</evidence>
<dbReference type="GO" id="GO:0009312">
    <property type="term" value="P:oligosaccharide biosynthetic process"/>
    <property type="evidence" value="ECO:0007669"/>
    <property type="project" value="InterPro"/>
</dbReference>
<dbReference type="PANTHER" id="PTHR12871:SF0">
    <property type="entry name" value="ALPHA-1,6-MANNOSYL-GLYCOPROTEIN 2-BETA-N-ACETYLGLUCOSAMINYLTRANSFERASE"/>
    <property type="match status" value="1"/>
</dbReference>
<comment type="subcellular location">
    <subcellularLocation>
        <location evidence="2">Golgi apparatus membrane</location>
        <topology evidence="2">Single-pass type II membrane protein</topology>
    </subcellularLocation>
</comment>
<feature type="disulfide bond" evidence="25">
    <location>
        <begin position="332"/>
        <end position="430"/>
    </location>
</feature>
<evidence type="ECO:0000256" key="21">
    <source>
        <dbReference type="ARBA" id="ARBA00032915"/>
    </source>
</evidence>
<keyword evidence="12" id="KW-1133">Transmembrane helix</keyword>
<dbReference type="GO" id="GO:0046872">
    <property type="term" value="F:metal ion binding"/>
    <property type="evidence" value="ECO:0007669"/>
    <property type="project" value="UniProtKB-KW"/>
</dbReference>
<dbReference type="InterPro" id="IPR007754">
    <property type="entry name" value="GlcNAc_II"/>
</dbReference>
<evidence type="ECO:0000256" key="3">
    <source>
        <dbReference type="ARBA" id="ARBA00004922"/>
    </source>
</evidence>
<dbReference type="Pfam" id="PF05060">
    <property type="entry name" value="MGAT2"/>
    <property type="match status" value="1"/>
</dbReference>
<evidence type="ECO:0000256" key="7">
    <source>
        <dbReference type="ARBA" id="ARBA00022676"/>
    </source>
</evidence>
<evidence type="ECO:0000256" key="9">
    <source>
        <dbReference type="ARBA" id="ARBA00022692"/>
    </source>
</evidence>